<proteinExistence type="predicted"/>
<protein>
    <submittedName>
        <fullName evidence="1">Uncharacterized protein</fullName>
    </submittedName>
</protein>
<evidence type="ECO:0000313" key="1">
    <source>
        <dbReference type="EMBL" id="KAI3699606.1"/>
    </source>
</evidence>
<comment type="caution">
    <text evidence="1">The sequence shown here is derived from an EMBL/GenBank/DDBJ whole genome shotgun (WGS) entry which is preliminary data.</text>
</comment>
<sequence>MENLIPTKDSPVEDQPEVSKSIRLDGEEINEMTVLLREKLVGESKKEKEDSSNVQSVVNIIDKRQLVELDNVIMVNKEPTHGSPNPSPNMKQLHILNGQLVDNIIDKSQSAINKEQTDTNTPNRKDVSAKLKKLLSRNLSIAEKLEDGDISKTNKNKDPAGTEKLATTEGNLD</sequence>
<reference evidence="1 2" key="2">
    <citation type="journal article" date="2022" name="Mol. Ecol. Resour.">
        <title>The genomes of chicory, endive, great burdock and yacon provide insights into Asteraceae paleo-polyploidization history and plant inulin production.</title>
        <authorList>
            <person name="Fan W."/>
            <person name="Wang S."/>
            <person name="Wang H."/>
            <person name="Wang A."/>
            <person name="Jiang F."/>
            <person name="Liu H."/>
            <person name="Zhao H."/>
            <person name="Xu D."/>
            <person name="Zhang Y."/>
        </authorList>
    </citation>
    <scope>NUCLEOTIDE SEQUENCE [LARGE SCALE GENOMIC DNA]</scope>
    <source>
        <strain evidence="2">cv. Punajuju</strain>
        <tissue evidence="1">Leaves</tissue>
    </source>
</reference>
<gene>
    <name evidence="1" type="ORF">L2E82_44030</name>
</gene>
<organism evidence="1 2">
    <name type="scientific">Cichorium intybus</name>
    <name type="common">Chicory</name>
    <dbReference type="NCBI Taxonomy" id="13427"/>
    <lineage>
        <taxon>Eukaryota</taxon>
        <taxon>Viridiplantae</taxon>
        <taxon>Streptophyta</taxon>
        <taxon>Embryophyta</taxon>
        <taxon>Tracheophyta</taxon>
        <taxon>Spermatophyta</taxon>
        <taxon>Magnoliopsida</taxon>
        <taxon>eudicotyledons</taxon>
        <taxon>Gunneridae</taxon>
        <taxon>Pentapetalae</taxon>
        <taxon>asterids</taxon>
        <taxon>campanulids</taxon>
        <taxon>Asterales</taxon>
        <taxon>Asteraceae</taxon>
        <taxon>Cichorioideae</taxon>
        <taxon>Cichorieae</taxon>
        <taxon>Cichoriinae</taxon>
        <taxon>Cichorium</taxon>
    </lineage>
</organism>
<name>A0ACB8ZPG0_CICIN</name>
<reference evidence="2" key="1">
    <citation type="journal article" date="2022" name="Mol. Ecol. Resour.">
        <title>The genomes of chicory, endive, great burdock and yacon provide insights into Asteraceae palaeo-polyploidization history and plant inulin production.</title>
        <authorList>
            <person name="Fan W."/>
            <person name="Wang S."/>
            <person name="Wang H."/>
            <person name="Wang A."/>
            <person name="Jiang F."/>
            <person name="Liu H."/>
            <person name="Zhao H."/>
            <person name="Xu D."/>
            <person name="Zhang Y."/>
        </authorList>
    </citation>
    <scope>NUCLEOTIDE SEQUENCE [LARGE SCALE GENOMIC DNA]</scope>
    <source>
        <strain evidence="2">cv. Punajuju</strain>
    </source>
</reference>
<evidence type="ECO:0000313" key="2">
    <source>
        <dbReference type="Proteomes" id="UP001055811"/>
    </source>
</evidence>
<dbReference type="EMBL" id="CM042016">
    <property type="protein sequence ID" value="KAI3699606.1"/>
    <property type="molecule type" value="Genomic_DNA"/>
</dbReference>
<accession>A0ACB8ZPG0</accession>
<dbReference type="Proteomes" id="UP001055811">
    <property type="component" value="Linkage Group LG08"/>
</dbReference>
<keyword evidence="2" id="KW-1185">Reference proteome</keyword>